<dbReference type="RefSeq" id="WP_145366532.1">
    <property type="nucleotide sequence ID" value="NZ_CP036275.1"/>
</dbReference>
<evidence type="ECO:0000313" key="3">
    <source>
        <dbReference type="Proteomes" id="UP000320496"/>
    </source>
</evidence>
<dbReference type="Pfam" id="PF07596">
    <property type="entry name" value="SBP_bac_10"/>
    <property type="match status" value="1"/>
</dbReference>
<dbReference type="PROSITE" id="PS00409">
    <property type="entry name" value="PROKAR_NTER_METHYL"/>
    <property type="match status" value="1"/>
</dbReference>
<dbReference type="AlphaFoldDB" id="A0A517Z018"/>
<dbReference type="PANTHER" id="PTHR30093:SF2">
    <property type="entry name" value="TYPE II SECRETION SYSTEM PROTEIN H"/>
    <property type="match status" value="1"/>
</dbReference>
<dbReference type="InterPro" id="IPR027558">
    <property type="entry name" value="Pre_pil_HX9DG_C"/>
</dbReference>
<dbReference type="Proteomes" id="UP000320496">
    <property type="component" value="Chromosome"/>
</dbReference>
<organism evidence="2 3">
    <name type="scientific">Maioricimonas rarisocia</name>
    <dbReference type="NCBI Taxonomy" id="2528026"/>
    <lineage>
        <taxon>Bacteria</taxon>
        <taxon>Pseudomonadati</taxon>
        <taxon>Planctomycetota</taxon>
        <taxon>Planctomycetia</taxon>
        <taxon>Planctomycetales</taxon>
        <taxon>Planctomycetaceae</taxon>
        <taxon>Maioricimonas</taxon>
    </lineage>
</organism>
<dbReference type="EMBL" id="CP036275">
    <property type="protein sequence ID" value="QDU35838.1"/>
    <property type="molecule type" value="Genomic_DNA"/>
</dbReference>
<dbReference type="InterPro" id="IPR045584">
    <property type="entry name" value="Pilin-like"/>
</dbReference>
<sequence>MRMRRRGFTLIELLVVIAIIAILIALLLPAVQQAREAARRSQCKNNLKQLGLALHNYHDTYGVFPYRQGGTNQSTHNWGRLSGFVGLLPYVDQGPLFNQISSELVDGGTTYPPMGPNPWNGNYPPWQQTIPVLLCPSETSHSASDSIGDTTYGFVAGDTHNTNSSNPRGMFGLRSSTRFSDILDGSSNTIAMAEMKFPVQSGDIGHTAVGSNFTVPTDCLATYNPTTRQYTVTAHAWKGRRWSDGGAGSTAVTTTMPPNSPSCSHNNHDAQNGFYSAGSAHVGGCHTLMGDGSVQFISENIDTGNLSVDAATVGGVSPYGVWGALGTKAGGEVVGEF</sequence>
<name>A0A517Z018_9PLAN</name>
<dbReference type="InterPro" id="IPR011453">
    <property type="entry name" value="DUF1559"/>
</dbReference>
<dbReference type="OrthoDB" id="241541at2"/>
<evidence type="ECO:0000259" key="1">
    <source>
        <dbReference type="Pfam" id="PF07596"/>
    </source>
</evidence>
<dbReference type="NCBIfam" id="TIGR02532">
    <property type="entry name" value="IV_pilin_GFxxxE"/>
    <property type="match status" value="1"/>
</dbReference>
<protein>
    <submittedName>
        <fullName evidence="2">Type II secretion system protein G</fullName>
    </submittedName>
</protein>
<dbReference type="SUPFAM" id="SSF54523">
    <property type="entry name" value="Pili subunits"/>
    <property type="match status" value="1"/>
</dbReference>
<reference evidence="2 3" key="1">
    <citation type="submission" date="2019-02" db="EMBL/GenBank/DDBJ databases">
        <title>Deep-cultivation of Planctomycetes and their phenomic and genomic characterization uncovers novel biology.</title>
        <authorList>
            <person name="Wiegand S."/>
            <person name="Jogler M."/>
            <person name="Boedeker C."/>
            <person name="Pinto D."/>
            <person name="Vollmers J."/>
            <person name="Rivas-Marin E."/>
            <person name="Kohn T."/>
            <person name="Peeters S.H."/>
            <person name="Heuer A."/>
            <person name="Rast P."/>
            <person name="Oberbeckmann S."/>
            <person name="Bunk B."/>
            <person name="Jeske O."/>
            <person name="Meyerdierks A."/>
            <person name="Storesund J.E."/>
            <person name="Kallscheuer N."/>
            <person name="Luecker S."/>
            <person name="Lage O.M."/>
            <person name="Pohl T."/>
            <person name="Merkel B.J."/>
            <person name="Hornburger P."/>
            <person name="Mueller R.-W."/>
            <person name="Bruemmer F."/>
            <person name="Labrenz M."/>
            <person name="Spormann A.M."/>
            <person name="Op den Camp H."/>
            <person name="Overmann J."/>
            <person name="Amann R."/>
            <person name="Jetten M.S.M."/>
            <person name="Mascher T."/>
            <person name="Medema M.H."/>
            <person name="Devos D.P."/>
            <person name="Kaster A.-K."/>
            <person name="Ovreas L."/>
            <person name="Rohde M."/>
            <person name="Galperin M.Y."/>
            <person name="Jogler C."/>
        </authorList>
    </citation>
    <scope>NUCLEOTIDE SEQUENCE [LARGE SCALE GENOMIC DNA]</scope>
    <source>
        <strain evidence="2 3">Mal4</strain>
    </source>
</reference>
<dbReference type="PANTHER" id="PTHR30093">
    <property type="entry name" value="GENERAL SECRETION PATHWAY PROTEIN G"/>
    <property type="match status" value="1"/>
</dbReference>
<keyword evidence="3" id="KW-1185">Reference proteome</keyword>
<dbReference type="Pfam" id="PF07963">
    <property type="entry name" value="N_methyl"/>
    <property type="match status" value="1"/>
</dbReference>
<evidence type="ECO:0000313" key="2">
    <source>
        <dbReference type="EMBL" id="QDU35838.1"/>
    </source>
</evidence>
<feature type="domain" description="DUF1559" evidence="1">
    <location>
        <begin position="32"/>
        <end position="303"/>
    </location>
</feature>
<dbReference type="InterPro" id="IPR012902">
    <property type="entry name" value="N_methyl_site"/>
</dbReference>
<proteinExistence type="predicted"/>
<dbReference type="Gene3D" id="3.30.700.10">
    <property type="entry name" value="Glycoprotein, Type 4 Pilin"/>
    <property type="match status" value="1"/>
</dbReference>
<gene>
    <name evidence="2" type="primary">xcpT_4</name>
    <name evidence="2" type="ORF">Mal4_01200</name>
</gene>
<accession>A0A517Z018</accession>
<dbReference type="KEGG" id="mri:Mal4_01200"/>
<dbReference type="NCBIfam" id="TIGR04294">
    <property type="entry name" value="pre_pil_HX9DG"/>
    <property type="match status" value="1"/>
</dbReference>